<dbReference type="InterPro" id="IPR009061">
    <property type="entry name" value="DNA-bd_dom_put_sf"/>
</dbReference>
<dbReference type="EMBL" id="JAHKNI010000012">
    <property type="protein sequence ID" value="MBU3065819.1"/>
    <property type="molecule type" value="Genomic_DNA"/>
</dbReference>
<evidence type="ECO:0000259" key="5">
    <source>
        <dbReference type="PROSITE" id="PS50937"/>
    </source>
</evidence>
<keyword evidence="4" id="KW-0804">Transcription</keyword>
<reference evidence="6 7" key="1">
    <citation type="submission" date="2021-06" db="EMBL/GenBank/DDBJ databases">
        <title>Actinomycetes sequencing.</title>
        <authorList>
            <person name="Shan Q."/>
        </authorList>
    </citation>
    <scope>NUCLEOTIDE SEQUENCE [LARGE SCALE GENOMIC DNA]</scope>
    <source>
        <strain evidence="6 7">NEAU-G5</strain>
    </source>
</reference>
<evidence type="ECO:0000256" key="3">
    <source>
        <dbReference type="ARBA" id="ARBA00023125"/>
    </source>
</evidence>
<name>A0ABS6B9G5_9NOCA</name>
<dbReference type="InterPro" id="IPR047057">
    <property type="entry name" value="MerR_fam"/>
</dbReference>
<comment type="caution">
    <text evidence="6">The sequence shown here is derived from an EMBL/GenBank/DDBJ whole genome shotgun (WGS) entry which is preliminary data.</text>
</comment>
<dbReference type="Proteomes" id="UP000733379">
    <property type="component" value="Unassembled WGS sequence"/>
</dbReference>
<accession>A0ABS6B9G5</accession>
<evidence type="ECO:0000313" key="7">
    <source>
        <dbReference type="Proteomes" id="UP000733379"/>
    </source>
</evidence>
<dbReference type="PROSITE" id="PS50937">
    <property type="entry name" value="HTH_MERR_2"/>
    <property type="match status" value="1"/>
</dbReference>
<organism evidence="6 7">
    <name type="scientific">Nocardia albiluteola</name>
    <dbReference type="NCBI Taxonomy" id="2842303"/>
    <lineage>
        <taxon>Bacteria</taxon>
        <taxon>Bacillati</taxon>
        <taxon>Actinomycetota</taxon>
        <taxon>Actinomycetes</taxon>
        <taxon>Mycobacteriales</taxon>
        <taxon>Nocardiaceae</taxon>
        <taxon>Nocardia</taxon>
    </lineage>
</organism>
<keyword evidence="1" id="KW-0678">Repressor</keyword>
<keyword evidence="3" id="KW-0238">DNA-binding</keyword>
<evidence type="ECO:0000313" key="6">
    <source>
        <dbReference type="EMBL" id="MBU3065819.1"/>
    </source>
</evidence>
<dbReference type="Gene3D" id="1.10.1660.10">
    <property type="match status" value="1"/>
</dbReference>
<feature type="domain" description="HTH merR-type" evidence="5">
    <location>
        <begin position="1"/>
        <end position="68"/>
    </location>
</feature>
<dbReference type="SUPFAM" id="SSF46955">
    <property type="entry name" value="Putative DNA-binding domain"/>
    <property type="match status" value="1"/>
</dbReference>
<dbReference type="PANTHER" id="PTHR30204:SF69">
    <property type="entry name" value="MERR-FAMILY TRANSCRIPTIONAL REGULATOR"/>
    <property type="match status" value="1"/>
</dbReference>
<dbReference type="Pfam" id="PF13411">
    <property type="entry name" value="MerR_1"/>
    <property type="match status" value="1"/>
</dbReference>
<dbReference type="InterPro" id="IPR000551">
    <property type="entry name" value="MerR-type_HTH_dom"/>
</dbReference>
<gene>
    <name evidence="6" type="ORF">KO481_30375</name>
</gene>
<dbReference type="RefSeq" id="WP_215921857.1">
    <property type="nucleotide sequence ID" value="NZ_JAHKNI010000012.1"/>
</dbReference>
<proteinExistence type="predicted"/>
<evidence type="ECO:0000256" key="4">
    <source>
        <dbReference type="ARBA" id="ARBA00023163"/>
    </source>
</evidence>
<keyword evidence="7" id="KW-1185">Reference proteome</keyword>
<dbReference type="CDD" id="cd00592">
    <property type="entry name" value="HTH_MerR-like"/>
    <property type="match status" value="1"/>
</dbReference>
<protein>
    <submittedName>
        <fullName evidence="6">MerR family transcriptional regulator</fullName>
    </submittedName>
</protein>
<sequence length="135" mass="14743">MKSIGEAAALFGLPAHVLRYWETQGLLTPARAGERRRYTDADLHRVAAILISKDAGFALADIRTMLTARSASARAEVAARHRERLLARIARAQAALDLLEGDCPHEDIMTCPHFRALLSDRLRGGAQAVDSEPDS</sequence>
<keyword evidence="2" id="KW-0805">Transcription regulation</keyword>
<dbReference type="SMART" id="SM00422">
    <property type="entry name" value="HTH_MERR"/>
    <property type="match status" value="1"/>
</dbReference>
<evidence type="ECO:0000256" key="2">
    <source>
        <dbReference type="ARBA" id="ARBA00023015"/>
    </source>
</evidence>
<evidence type="ECO:0000256" key="1">
    <source>
        <dbReference type="ARBA" id="ARBA00022491"/>
    </source>
</evidence>
<dbReference type="PANTHER" id="PTHR30204">
    <property type="entry name" value="REDOX-CYCLING DRUG-SENSING TRANSCRIPTIONAL ACTIVATOR SOXR"/>
    <property type="match status" value="1"/>
</dbReference>